<protein>
    <submittedName>
        <fullName evidence="1">DUF2894 domain-containing protein</fullName>
    </submittedName>
</protein>
<proteinExistence type="predicted"/>
<dbReference type="EMBL" id="JAGJRS010000002">
    <property type="protein sequence ID" value="MBP1472753.1"/>
    <property type="molecule type" value="Genomic_DNA"/>
</dbReference>
<gene>
    <name evidence="1" type="ORF">J7I44_00440</name>
</gene>
<evidence type="ECO:0000313" key="1">
    <source>
        <dbReference type="EMBL" id="MBP1472753.1"/>
    </source>
</evidence>
<dbReference type="InterPro" id="IPR021549">
    <property type="entry name" value="DUF2894"/>
</dbReference>
<name>A0ABS4DI79_9GAMM</name>
<accession>A0ABS4DI79</accession>
<dbReference type="Pfam" id="PF11445">
    <property type="entry name" value="DUF2894"/>
    <property type="match status" value="1"/>
</dbReference>
<sequence length="174" mass="18492">MAADATSAIRAQLIAAMERRAAALDGEARRTLEARLAELRVASTVVSDTHAAPSPAGPLRELLDHLADGVVPGRAAYPDIPALADFRQLWATLRAENQLQQSVAHVPTDAGPLNSTALASRAIALMRELSPTYLRSFLAYVDELSWLENLGGTGAATTASAATTRKRARRKPQA</sequence>
<keyword evidence="2" id="KW-1185">Reference proteome</keyword>
<evidence type="ECO:0000313" key="2">
    <source>
        <dbReference type="Proteomes" id="UP000823790"/>
    </source>
</evidence>
<dbReference type="Proteomes" id="UP000823790">
    <property type="component" value="Unassembled WGS sequence"/>
</dbReference>
<organism evidence="1 2">
    <name type="scientific">Frateuria flava</name>
    <dbReference type="NCBI Taxonomy" id="2821489"/>
    <lineage>
        <taxon>Bacteria</taxon>
        <taxon>Pseudomonadati</taxon>
        <taxon>Pseudomonadota</taxon>
        <taxon>Gammaproteobacteria</taxon>
        <taxon>Lysobacterales</taxon>
        <taxon>Rhodanobacteraceae</taxon>
        <taxon>Frateuria</taxon>
    </lineage>
</organism>
<dbReference type="RefSeq" id="WP_209614492.1">
    <property type="nucleotide sequence ID" value="NZ_JAGJRS010000002.1"/>
</dbReference>
<comment type="caution">
    <text evidence="1">The sequence shown here is derived from an EMBL/GenBank/DDBJ whole genome shotgun (WGS) entry which is preliminary data.</text>
</comment>
<reference evidence="1 2" key="1">
    <citation type="submission" date="2021-04" db="EMBL/GenBank/DDBJ databases">
        <authorList>
            <person name="Huq M.A."/>
        </authorList>
    </citation>
    <scope>NUCLEOTIDE SEQUENCE [LARGE SCALE GENOMIC DNA]</scope>
    <source>
        <strain evidence="1 2">MAH-13</strain>
    </source>
</reference>